<dbReference type="Proteomes" id="UP001165160">
    <property type="component" value="Unassembled WGS sequence"/>
</dbReference>
<comment type="caution">
    <text evidence="2">The sequence shown here is derived from an EMBL/GenBank/DDBJ whole genome shotgun (WGS) entry which is preliminary data.</text>
</comment>
<gene>
    <name evidence="2" type="ORF">TrVE_jg13260</name>
</gene>
<dbReference type="EMBL" id="BRXX01000079">
    <property type="protein sequence ID" value="GMH88182.1"/>
    <property type="molecule type" value="Genomic_DNA"/>
</dbReference>
<evidence type="ECO:0000313" key="3">
    <source>
        <dbReference type="Proteomes" id="UP001165160"/>
    </source>
</evidence>
<protein>
    <submittedName>
        <fullName evidence="2">Uncharacterized protein</fullName>
    </submittedName>
</protein>
<organism evidence="2 3">
    <name type="scientific">Triparma verrucosa</name>
    <dbReference type="NCBI Taxonomy" id="1606542"/>
    <lineage>
        <taxon>Eukaryota</taxon>
        <taxon>Sar</taxon>
        <taxon>Stramenopiles</taxon>
        <taxon>Ochrophyta</taxon>
        <taxon>Bolidophyceae</taxon>
        <taxon>Parmales</taxon>
        <taxon>Triparmaceae</taxon>
        <taxon>Triparma</taxon>
    </lineage>
</organism>
<accession>A0A9W7BD10</accession>
<feature type="region of interest" description="Disordered" evidence="1">
    <location>
        <begin position="51"/>
        <end position="72"/>
    </location>
</feature>
<evidence type="ECO:0000256" key="1">
    <source>
        <dbReference type="SAM" id="MobiDB-lite"/>
    </source>
</evidence>
<dbReference type="AlphaFoldDB" id="A0A9W7BD10"/>
<sequence length="265" mass="28482">MGAGASIPDTLSIDEVKTLAGDKFDHAVYDALPKGADGKITKEAFLKLAAPTPSDEPAPVSAPSPAATPAGGGTVIEVEMTELPLAVDKARAAGLTPLILDRSASHLLDNFHNYKADALLDAKMWTLKLAKKEIPQEEALEGLRSKLSYSMARGMDLVISCQSASPSFSSTLNGDVFPLEVFKDSGKALINDDSASKIITDDHAKELTSGMKMCNPEFKVQVSSHFGVDDIDDFLFAKGFGFEKVPREWFQILNIKHDEGTELLD</sequence>
<name>A0A9W7BD10_9STRA</name>
<proteinExistence type="predicted"/>
<reference evidence="3" key="1">
    <citation type="journal article" date="2023" name="Commun. Biol.">
        <title>Genome analysis of Parmales, the sister group of diatoms, reveals the evolutionary specialization of diatoms from phago-mixotrophs to photoautotrophs.</title>
        <authorList>
            <person name="Ban H."/>
            <person name="Sato S."/>
            <person name="Yoshikawa S."/>
            <person name="Yamada K."/>
            <person name="Nakamura Y."/>
            <person name="Ichinomiya M."/>
            <person name="Sato N."/>
            <person name="Blanc-Mathieu R."/>
            <person name="Endo H."/>
            <person name="Kuwata A."/>
            <person name="Ogata H."/>
        </authorList>
    </citation>
    <scope>NUCLEOTIDE SEQUENCE [LARGE SCALE GENOMIC DNA]</scope>
    <source>
        <strain evidence="3">NIES 3699</strain>
    </source>
</reference>
<evidence type="ECO:0000313" key="2">
    <source>
        <dbReference type="EMBL" id="GMH88182.1"/>
    </source>
</evidence>
<keyword evidence="3" id="KW-1185">Reference proteome</keyword>